<evidence type="ECO:0000313" key="6">
    <source>
        <dbReference type="Proteomes" id="UP000094236"/>
    </source>
</evidence>
<dbReference type="InterPro" id="IPR005334">
    <property type="entry name" value="Tctex-1-like"/>
</dbReference>
<keyword evidence="6" id="KW-1185">Reference proteome</keyword>
<evidence type="ECO:0000256" key="4">
    <source>
        <dbReference type="ARBA" id="ARBA00023273"/>
    </source>
</evidence>
<proteinExistence type="inferred from homology"/>
<accession>A0A1E4TMM3</accession>
<dbReference type="AlphaFoldDB" id="A0A1E4TMM3"/>
<dbReference type="Gene3D" id="3.30.1140.40">
    <property type="entry name" value="Tctex-1"/>
    <property type="match status" value="1"/>
</dbReference>
<evidence type="ECO:0000313" key="5">
    <source>
        <dbReference type="EMBL" id="ODV92992.1"/>
    </source>
</evidence>
<organism evidence="5 6">
    <name type="scientific">Pachysolen tannophilus NRRL Y-2460</name>
    <dbReference type="NCBI Taxonomy" id="669874"/>
    <lineage>
        <taxon>Eukaryota</taxon>
        <taxon>Fungi</taxon>
        <taxon>Dikarya</taxon>
        <taxon>Ascomycota</taxon>
        <taxon>Saccharomycotina</taxon>
        <taxon>Pichiomycetes</taxon>
        <taxon>Pachysolenaceae</taxon>
        <taxon>Pachysolen</taxon>
    </lineage>
</organism>
<dbReference type="Proteomes" id="UP000094236">
    <property type="component" value="Unassembled WGS sequence"/>
</dbReference>
<comment type="similarity">
    <text evidence="2">Belongs to the TDA2 family.</text>
</comment>
<dbReference type="EMBL" id="KV454159">
    <property type="protein sequence ID" value="ODV92992.1"/>
    <property type="molecule type" value="Genomic_DNA"/>
</dbReference>
<dbReference type="Pfam" id="PF03645">
    <property type="entry name" value="Tctex-1"/>
    <property type="match status" value="1"/>
</dbReference>
<evidence type="ECO:0000256" key="1">
    <source>
        <dbReference type="ARBA" id="ARBA00004316"/>
    </source>
</evidence>
<comment type="subcellular location">
    <subcellularLocation>
        <location evidence="1">Cell projection</location>
    </subcellularLocation>
</comment>
<reference evidence="6" key="1">
    <citation type="submission" date="2016-05" db="EMBL/GenBank/DDBJ databases">
        <title>Comparative genomics of biotechnologically important yeasts.</title>
        <authorList>
            <consortium name="DOE Joint Genome Institute"/>
            <person name="Riley R."/>
            <person name="Haridas S."/>
            <person name="Wolfe K.H."/>
            <person name="Lopes M.R."/>
            <person name="Hittinger C.T."/>
            <person name="Goker M."/>
            <person name="Salamov A."/>
            <person name="Wisecaver J."/>
            <person name="Long T.M."/>
            <person name="Aerts A.L."/>
            <person name="Barry K."/>
            <person name="Choi C."/>
            <person name="Clum A."/>
            <person name="Coughlan A.Y."/>
            <person name="Deshpande S."/>
            <person name="Douglass A.P."/>
            <person name="Hanson S.J."/>
            <person name="Klenk H.-P."/>
            <person name="Labutti K."/>
            <person name="Lapidus A."/>
            <person name="Lindquist E."/>
            <person name="Lipzen A."/>
            <person name="Meier-Kolthoff J.P."/>
            <person name="Ohm R.A."/>
            <person name="Otillar R.P."/>
            <person name="Pangilinan J."/>
            <person name="Peng Y."/>
            <person name="Rokas A."/>
            <person name="Rosa C.A."/>
            <person name="Scheuner C."/>
            <person name="Sibirny A.A."/>
            <person name="Slot J.C."/>
            <person name="Stielow J.B."/>
            <person name="Sun H."/>
            <person name="Kurtzman C.P."/>
            <person name="Blackwell M."/>
            <person name="Grigoriev I.V."/>
            <person name="Jeffries T.W."/>
        </authorList>
    </citation>
    <scope>NUCLEOTIDE SEQUENCE [LARGE SCALE GENOMIC DNA]</scope>
    <source>
        <strain evidence="6">NRRL Y-2460</strain>
    </source>
</reference>
<name>A0A1E4TMM3_PACTA</name>
<dbReference type="GO" id="GO:0042995">
    <property type="term" value="C:cell projection"/>
    <property type="evidence" value="ECO:0007669"/>
    <property type="project" value="UniProtKB-SubCell"/>
</dbReference>
<evidence type="ECO:0000256" key="3">
    <source>
        <dbReference type="ARBA" id="ARBA00019193"/>
    </source>
</evidence>
<sequence>PITVHELEAFIQSSVSSSTINDDEDDNSIEVETFVKTEIIEKLLNKLSAKSSKHKFLINYNLIFEKNENENKINLKNIVGNLWDSERDGYITLTHGIGSKISCILNLNWIYIG</sequence>
<keyword evidence="4" id="KW-0966">Cell projection</keyword>
<gene>
    <name evidence="5" type="ORF">PACTADRAFT_52209</name>
</gene>
<feature type="non-terminal residue" evidence="5">
    <location>
        <position position="1"/>
    </location>
</feature>
<evidence type="ECO:0000256" key="2">
    <source>
        <dbReference type="ARBA" id="ARBA00010778"/>
    </source>
</evidence>
<dbReference type="InterPro" id="IPR038586">
    <property type="entry name" value="Tctex-1-like_sf"/>
</dbReference>
<protein>
    <recommendedName>
        <fullName evidence="3">Topoisomerase I damage affected protein 2</fullName>
    </recommendedName>
</protein>